<gene>
    <name evidence="1" type="ORF">K1T71_008531</name>
</gene>
<protein>
    <submittedName>
        <fullName evidence="1">Uncharacterized protein</fullName>
    </submittedName>
</protein>
<sequence length="510" mass="55231">MRARAWAWWALLVAAAVGARELDPATCAPRFDVQRDKIIRTEESRGMGARYLSELDVGTRHECLRLCCETDACDVFVYEEKGVGSCYLFKCGPPEDFRCKFTAHGNFSSGVMAVSRQLAELQDQELLTHHEQELASLRSGTSSTPRSTTSATAAPPPPPPQPPDAIPPHDVTYKPGRCSRYQFECRRGGECIAVYNACDGVPQCADGSDEAPELGCPSAAPAPPHRAPTPPAATPAPPLQAPQLQPHYNLPQESSEGADSLGSEGAATGERWPHRLAQAQPPHRYNDGGPSSHIFSHKGGLLQEVDPAQYPPFDPPWPRAPWLHQNSGAGAAAGGGYARDWPEPETRRAWPVPGPAPAPQPRPEPELPVYIPPKTMPEVPMAYSSRQQTLRDSPKKGFELSKPEPTEPPQTPRPSAERPPPSSVPGYPVVSGEEKKASAEAHQHYPVADEHDGLSEHPPAAVLLLIIGVLMTVAMGAMLGCRARAARRRLRRGKAPFAHDADYLVNGMYL</sequence>
<dbReference type="EMBL" id="CM034401">
    <property type="protein sequence ID" value="KAJ0175372.1"/>
    <property type="molecule type" value="Genomic_DNA"/>
</dbReference>
<keyword evidence="2" id="KW-1185">Reference proteome</keyword>
<evidence type="ECO:0000313" key="2">
    <source>
        <dbReference type="Proteomes" id="UP000824533"/>
    </source>
</evidence>
<comment type="caution">
    <text evidence="1">The sequence shown here is derived from an EMBL/GenBank/DDBJ whole genome shotgun (WGS) entry which is preliminary data.</text>
</comment>
<reference evidence="1 2" key="1">
    <citation type="journal article" date="2021" name="Front. Genet.">
        <title>Chromosome-Level Genome Assembly Reveals Significant Gene Expansion in the Toll and IMD Signaling Pathways of Dendrolimus kikuchii.</title>
        <authorList>
            <person name="Zhou J."/>
            <person name="Wu P."/>
            <person name="Xiong Z."/>
            <person name="Liu N."/>
            <person name="Zhao N."/>
            <person name="Ji M."/>
            <person name="Qiu Y."/>
            <person name="Yang B."/>
        </authorList>
    </citation>
    <scope>NUCLEOTIDE SEQUENCE [LARGE SCALE GENOMIC DNA]</scope>
    <source>
        <strain evidence="1">Ann1</strain>
    </source>
</reference>
<organism evidence="1 2">
    <name type="scientific">Dendrolimus kikuchii</name>
    <dbReference type="NCBI Taxonomy" id="765133"/>
    <lineage>
        <taxon>Eukaryota</taxon>
        <taxon>Metazoa</taxon>
        <taxon>Ecdysozoa</taxon>
        <taxon>Arthropoda</taxon>
        <taxon>Hexapoda</taxon>
        <taxon>Insecta</taxon>
        <taxon>Pterygota</taxon>
        <taxon>Neoptera</taxon>
        <taxon>Endopterygota</taxon>
        <taxon>Lepidoptera</taxon>
        <taxon>Glossata</taxon>
        <taxon>Ditrysia</taxon>
        <taxon>Bombycoidea</taxon>
        <taxon>Lasiocampidae</taxon>
        <taxon>Dendrolimus</taxon>
    </lineage>
</organism>
<proteinExistence type="predicted"/>
<evidence type="ECO:0000313" key="1">
    <source>
        <dbReference type="EMBL" id="KAJ0175372.1"/>
    </source>
</evidence>
<name>A0ACC1CW76_9NEOP</name>
<accession>A0ACC1CW76</accession>
<dbReference type="Proteomes" id="UP000824533">
    <property type="component" value="Linkage Group LG15"/>
</dbReference>